<protein>
    <submittedName>
        <fullName evidence="1">Uncharacterized protein</fullName>
    </submittedName>
</protein>
<dbReference type="HOGENOM" id="CLU_2802265_0_0_2"/>
<dbReference type="AlphaFoldDB" id="A0A0E3PYI9"/>
<evidence type="ECO:0000313" key="1">
    <source>
        <dbReference type="EMBL" id="AKB40748.1"/>
    </source>
</evidence>
<accession>A0A0E3PYI9</accession>
<name>A0A0E3PYI9_METMZ</name>
<reference evidence="1 2" key="1">
    <citation type="submission" date="2014-07" db="EMBL/GenBank/DDBJ databases">
        <title>Methanogenic archaea and the global carbon cycle.</title>
        <authorList>
            <person name="Henriksen J.R."/>
            <person name="Luke J."/>
            <person name="Reinhart S."/>
            <person name="Benedict M.N."/>
            <person name="Youngblut N.D."/>
            <person name="Metcalf M.E."/>
            <person name="Whitaker R.J."/>
            <person name="Metcalf W.W."/>
        </authorList>
    </citation>
    <scope>NUCLEOTIDE SEQUENCE [LARGE SCALE GENOMIC DNA]</scope>
    <source>
        <strain evidence="1 2">WWM610</strain>
    </source>
</reference>
<proteinExistence type="predicted"/>
<organism evidence="1 2">
    <name type="scientific">Methanosarcina mazei WWM610</name>
    <dbReference type="NCBI Taxonomy" id="1434117"/>
    <lineage>
        <taxon>Archaea</taxon>
        <taxon>Methanobacteriati</taxon>
        <taxon>Methanobacteriota</taxon>
        <taxon>Stenosarchaea group</taxon>
        <taxon>Methanomicrobia</taxon>
        <taxon>Methanosarcinales</taxon>
        <taxon>Methanosarcinaceae</taxon>
        <taxon>Methanosarcina</taxon>
    </lineage>
</organism>
<sequence length="67" mass="7107">MLCALRIKAIQTSVTFPFTSSGRCTTLPASDFDVISGNGCPIISFAAFELPGPALMKSPQFLAEIKV</sequence>
<dbReference type="EMBL" id="CP009509">
    <property type="protein sequence ID" value="AKB40748.1"/>
    <property type="molecule type" value="Genomic_DNA"/>
</dbReference>
<dbReference type="PATRIC" id="fig|1434117.4.peg.2236"/>
<gene>
    <name evidence="1" type="ORF">MSMAW_1757</name>
</gene>
<dbReference type="Proteomes" id="UP000033058">
    <property type="component" value="Chromosome"/>
</dbReference>
<evidence type="ECO:0000313" key="2">
    <source>
        <dbReference type="Proteomes" id="UP000033058"/>
    </source>
</evidence>